<protein>
    <submittedName>
        <fullName evidence="4">Caspase family protein</fullName>
    </submittedName>
</protein>
<dbReference type="PROSITE" id="PS50082">
    <property type="entry name" value="WD_REPEATS_2"/>
    <property type="match status" value="1"/>
</dbReference>
<dbReference type="PANTHER" id="PTHR22576">
    <property type="entry name" value="MUCOSA ASSOCIATED LYMPHOID TISSUE LYMPHOMA TRANSLOCATION PROTEIN 1/PARACASPASE"/>
    <property type="match status" value="1"/>
</dbReference>
<dbReference type="Pfam" id="PF00656">
    <property type="entry name" value="Peptidase_C14"/>
    <property type="match status" value="2"/>
</dbReference>
<feature type="domain" description="Caspase family p20" evidence="3">
    <location>
        <begin position="19"/>
        <end position="151"/>
    </location>
</feature>
<dbReference type="InterPro" id="IPR001309">
    <property type="entry name" value="Pept_C14_p20"/>
</dbReference>
<dbReference type="EMBL" id="JAQSIO010000002">
    <property type="protein sequence ID" value="MDD0814567.1"/>
    <property type="molecule type" value="Genomic_DNA"/>
</dbReference>
<evidence type="ECO:0000256" key="1">
    <source>
        <dbReference type="PROSITE-ProRule" id="PRU00221"/>
    </source>
</evidence>
<evidence type="ECO:0000313" key="5">
    <source>
        <dbReference type="Proteomes" id="UP001528672"/>
    </source>
</evidence>
<evidence type="ECO:0000256" key="2">
    <source>
        <dbReference type="SAM" id="MobiDB-lite"/>
    </source>
</evidence>
<evidence type="ECO:0000259" key="3">
    <source>
        <dbReference type="PROSITE" id="PS50208"/>
    </source>
</evidence>
<feature type="compositionally biased region" description="Polar residues" evidence="2">
    <location>
        <begin position="955"/>
        <end position="966"/>
    </location>
</feature>
<dbReference type="Gene3D" id="3.40.50.1460">
    <property type="match status" value="2"/>
</dbReference>
<feature type="repeat" description="WD" evidence="1">
    <location>
        <begin position="290"/>
        <end position="331"/>
    </location>
</feature>
<keyword evidence="5" id="KW-1185">Reference proteome</keyword>
<dbReference type="SUPFAM" id="SSF50969">
    <property type="entry name" value="YVTN repeat-like/Quinoprotein amine dehydrogenase"/>
    <property type="match status" value="1"/>
</dbReference>
<dbReference type="SUPFAM" id="SSF50978">
    <property type="entry name" value="WD40 repeat-like"/>
    <property type="match status" value="1"/>
</dbReference>
<feature type="compositionally biased region" description="Low complexity" evidence="2">
    <location>
        <begin position="989"/>
        <end position="998"/>
    </location>
</feature>
<dbReference type="PROSITE" id="PS50294">
    <property type="entry name" value="WD_REPEATS_REGION"/>
    <property type="match status" value="1"/>
</dbReference>
<feature type="region of interest" description="Disordered" evidence="2">
    <location>
        <begin position="240"/>
        <end position="282"/>
    </location>
</feature>
<gene>
    <name evidence="4" type="ORF">PSQ39_07995</name>
</gene>
<dbReference type="InterPro" id="IPR052039">
    <property type="entry name" value="Caspase-related_regulators"/>
</dbReference>
<dbReference type="InterPro" id="IPR029030">
    <property type="entry name" value="Caspase-like_dom_sf"/>
</dbReference>
<proteinExistence type="predicted"/>
<sequence>MLVLHLWALSGVHAAETTGRKVALVIGNAAYAPVVALKNPVRDAELIATSLDRLGFAVTLVKDRNLQQMNQDVEDFARRAQKADLALVYYAGHGLEVDGNNYLIPVDQFPKEVSAVQLKTRGLSINYLQSVLQGANARVSVMVMDACRSLPSRGQGSQGFAEPPYVRGSLQLYSTSPGQTARDGEGEHSPFALAFNRNLLNTRLSLKELAEQTQGEVDANTQGKQRPWLVSGLVGDLRLDAGSAQPGARPNPSANPVLASARPTAGAAPSATSLRRGEGPPDQPFLRLDSGGHQGAIWALDTEPSGRWAVTAGDDKTVRVWQLPEGRLLRVIRPPLDEGLEGRLLAVALSSDGELIATGGATGLSWDGGASVYLFDRRSGVMRQRLAGLPGVVSDLAFSPDGRWLAVGTTSDRAQVLVYSLVTETPPLQLTAPLDPQTPTVTTKVTWAQDGRLALASSIGQLNTYLLELRGRQIVGVPLRVQAVSKMPSYPNTLAFSPDGRSLAVGYTRHPASAGGPAPTPGSAVVEVRDSYTLQHQLVLDTVGLVNQFPAKLAQLNLGALAPWASLDRVAWSADGRQLLGVGQWSVDGRTLARVWSRDTGQVLSNRPTGASTALAVRPLAGGRWLLGFGDGQWGRLQETGSWTALSPAPGADLRGSCCLDSLRLDPSAQAVQFGYELAGGQPLVFDLARRQLRAGTLPQGLAPSQNQLGVTRWLNDTQPTLNGQLLNLRPELPGGPRNEPSNALAELPDRSGFVLGTQLGLYRLDTNGRRLWMRALHTPAWGVNIDRSGRLLVAALGDGTVRWYRLSDGQELLALYVPPDRQRWLLWTPSGYFDAAAGADTLAGWHLNRAKDQESDFFPLQQFRERYHRPDVINQVLRTLDEDQALEVANQSAQRQEPRAPVTQALPPVLELVTGPQRLGGREVQVTLRVRSHADAPMRRLRVWVNGQALAATRWSSSDDSQGQRQLRLDLGPNDTSLRLQADNRHGSSLPLSLTLPGAAEGQEARSRSAAEATPAGEAAQRPKLWLLAVGVSTFQDAEVPALSYAHADARSFADTLLRQRGLGYRDVEARVLTNEGAGRDAILNGLQWLQSQVAEGDVGMLFLAGHGFTLGEDHRYYFGSHDVRLKQLPDTGVPYKAIQDTLLSLNLRGGGSRAVFFIDTCHAGQPALSGGLGGVRLSNGDALNSELARPDSQVLVFASSRSDQLSWEYAPGRHGAFTHALLEGLGDAWKADPYSVGQVTYKGLDAWVSTRVPALTQGRQTPRLIAPPGGLDDFALARRPKAR</sequence>
<evidence type="ECO:0000313" key="4">
    <source>
        <dbReference type="EMBL" id="MDD0814567.1"/>
    </source>
</evidence>
<dbReference type="InterPro" id="IPR015943">
    <property type="entry name" value="WD40/YVTN_repeat-like_dom_sf"/>
</dbReference>
<accession>A0ABT5MDB5</accession>
<dbReference type="Proteomes" id="UP001528672">
    <property type="component" value="Unassembled WGS sequence"/>
</dbReference>
<name>A0ABT5MDB5_9BURK</name>
<dbReference type="SUPFAM" id="SSF52129">
    <property type="entry name" value="Caspase-like"/>
    <property type="match status" value="2"/>
</dbReference>
<dbReference type="SMART" id="SM00320">
    <property type="entry name" value="WD40"/>
    <property type="match status" value="4"/>
</dbReference>
<dbReference type="PROSITE" id="PS50208">
    <property type="entry name" value="CASPASE_P20"/>
    <property type="match status" value="1"/>
</dbReference>
<keyword evidence="1" id="KW-0853">WD repeat</keyword>
<comment type="caution">
    <text evidence="4">The sequence shown here is derived from an EMBL/GenBank/DDBJ whole genome shotgun (WGS) entry which is preliminary data.</text>
</comment>
<dbReference type="InterPro" id="IPR001680">
    <property type="entry name" value="WD40_rpt"/>
</dbReference>
<dbReference type="Pfam" id="PF00400">
    <property type="entry name" value="WD40"/>
    <property type="match status" value="2"/>
</dbReference>
<reference evidence="4 5" key="1">
    <citation type="submission" date="2023-02" db="EMBL/GenBank/DDBJ databases">
        <title>Bacterial whole genome sequence for Curvibacter sp. HBC28.</title>
        <authorList>
            <person name="Le V."/>
            <person name="Ko S.-R."/>
            <person name="Ahn C.-Y."/>
            <person name="Oh H.-M."/>
        </authorList>
    </citation>
    <scope>NUCLEOTIDE SEQUENCE [LARGE SCALE GENOMIC DNA]</scope>
    <source>
        <strain evidence="4 5">HBC28</strain>
    </source>
</reference>
<organism evidence="4 5">
    <name type="scientific">Curvibacter microcysteis</name>
    <dbReference type="NCBI Taxonomy" id="3026419"/>
    <lineage>
        <taxon>Bacteria</taxon>
        <taxon>Pseudomonadati</taxon>
        <taxon>Pseudomonadota</taxon>
        <taxon>Betaproteobacteria</taxon>
        <taxon>Burkholderiales</taxon>
        <taxon>Comamonadaceae</taxon>
        <taxon>Curvibacter</taxon>
    </lineage>
</organism>
<dbReference type="Gene3D" id="2.130.10.10">
    <property type="entry name" value="YVTN repeat-like/Quinoprotein amine dehydrogenase"/>
    <property type="match status" value="2"/>
</dbReference>
<dbReference type="InterPro" id="IPR011044">
    <property type="entry name" value="Quino_amine_DH_bsu"/>
</dbReference>
<dbReference type="InterPro" id="IPR011600">
    <property type="entry name" value="Pept_C14_caspase"/>
</dbReference>
<feature type="region of interest" description="Disordered" evidence="2">
    <location>
        <begin position="955"/>
        <end position="1018"/>
    </location>
</feature>
<dbReference type="InterPro" id="IPR036322">
    <property type="entry name" value="WD40_repeat_dom_sf"/>
</dbReference>
<dbReference type="PANTHER" id="PTHR22576:SF37">
    <property type="entry name" value="MUCOSA-ASSOCIATED LYMPHOID TISSUE LYMPHOMA TRANSLOCATION PROTEIN 1"/>
    <property type="match status" value="1"/>
</dbReference>